<evidence type="ECO:0000256" key="3">
    <source>
        <dbReference type="SAM" id="MobiDB-lite"/>
    </source>
</evidence>
<dbReference type="InterPro" id="IPR036737">
    <property type="entry name" value="OmpA-like_sf"/>
</dbReference>
<evidence type="ECO:0000313" key="6">
    <source>
        <dbReference type="Proteomes" id="UP000643701"/>
    </source>
</evidence>
<organism evidence="5 6">
    <name type="scientific">Psychroflexus maritimus</name>
    <dbReference type="NCBI Taxonomy" id="2714865"/>
    <lineage>
        <taxon>Bacteria</taxon>
        <taxon>Pseudomonadati</taxon>
        <taxon>Bacteroidota</taxon>
        <taxon>Flavobacteriia</taxon>
        <taxon>Flavobacteriales</taxon>
        <taxon>Flavobacteriaceae</taxon>
        <taxon>Psychroflexus</taxon>
    </lineage>
</organism>
<sequence>MKKKIGLVGLCIALSFGSCVSKKKLTQAENKLMQVESRLSKETAEKRTHKEEKEALEATVENYNQKIYALQKDNQNRVEIGKDGSVMSETSKQNMRRVLQKMNPDKVAGAKTLNDSINLAVAYNIQQSLNDSFGADGLELDANGNPIKKEGLEVSVAQPVVKITINNSILFKSGSAWVNKNSHPLIEKLANLIKSEPNMEVLVEGHADATPVVEGSYLGDNWMMASKRAIAVVRLLEGKFDVLGEQLAASSRGEHKPVAENETSEGRAKNRRTTITLMPNMEKFMEMMK</sequence>
<dbReference type="AlphaFoldDB" id="A0A967E2D5"/>
<name>A0A967E2D5_9FLAO</name>
<evidence type="ECO:0000256" key="2">
    <source>
        <dbReference type="SAM" id="Coils"/>
    </source>
</evidence>
<dbReference type="SUPFAM" id="SSF103088">
    <property type="entry name" value="OmpA-like"/>
    <property type="match status" value="1"/>
</dbReference>
<keyword evidence="2" id="KW-0175">Coiled coil</keyword>
<proteinExistence type="predicted"/>
<feature type="compositionally biased region" description="Basic and acidic residues" evidence="3">
    <location>
        <begin position="252"/>
        <end position="268"/>
    </location>
</feature>
<dbReference type="RefSeq" id="WP_166399917.1">
    <property type="nucleotide sequence ID" value="NZ_JAANAS010000039.1"/>
</dbReference>
<feature type="domain" description="OmpA-like" evidence="4">
    <location>
        <begin position="158"/>
        <end position="281"/>
    </location>
</feature>
<comment type="caution">
    <text evidence="5">The sequence shown here is derived from an EMBL/GenBank/DDBJ whole genome shotgun (WGS) entry which is preliminary data.</text>
</comment>
<dbReference type="Gene3D" id="3.30.1330.60">
    <property type="entry name" value="OmpA-like domain"/>
    <property type="match status" value="1"/>
</dbReference>
<feature type="coiled-coil region" evidence="2">
    <location>
        <begin position="25"/>
        <end position="73"/>
    </location>
</feature>
<dbReference type="PROSITE" id="PS51257">
    <property type="entry name" value="PROKAR_LIPOPROTEIN"/>
    <property type="match status" value="1"/>
</dbReference>
<evidence type="ECO:0000313" key="5">
    <source>
        <dbReference type="EMBL" id="NGZ89659.1"/>
    </source>
</evidence>
<dbReference type="Proteomes" id="UP000643701">
    <property type="component" value="Unassembled WGS sequence"/>
</dbReference>
<reference evidence="5" key="1">
    <citation type="submission" date="2020-03" db="EMBL/GenBank/DDBJ databases">
        <title>Psychroflexus Maritimus sp. nov., isolate from marine sediment.</title>
        <authorList>
            <person name="Zhong Y.-L."/>
        </authorList>
    </citation>
    <scope>NUCLEOTIDE SEQUENCE</scope>
    <source>
        <strain evidence="5">C1</strain>
    </source>
</reference>
<dbReference type="PANTHER" id="PTHR30329:SF21">
    <property type="entry name" value="LIPOPROTEIN YIAD-RELATED"/>
    <property type="match status" value="1"/>
</dbReference>
<dbReference type="CDD" id="cd07185">
    <property type="entry name" value="OmpA_C-like"/>
    <property type="match status" value="1"/>
</dbReference>
<accession>A0A967E2D5</accession>
<gene>
    <name evidence="5" type="ORF">G7034_05275</name>
</gene>
<keyword evidence="1" id="KW-0472">Membrane</keyword>
<dbReference type="Pfam" id="PF00691">
    <property type="entry name" value="OmpA"/>
    <property type="match status" value="1"/>
</dbReference>
<dbReference type="PROSITE" id="PS51123">
    <property type="entry name" value="OMPA_2"/>
    <property type="match status" value="1"/>
</dbReference>
<feature type="region of interest" description="Disordered" evidence="3">
    <location>
        <begin position="251"/>
        <end position="271"/>
    </location>
</feature>
<dbReference type="InterPro" id="IPR050330">
    <property type="entry name" value="Bact_OuterMem_StrucFunc"/>
</dbReference>
<evidence type="ECO:0000256" key="1">
    <source>
        <dbReference type="PROSITE-ProRule" id="PRU00473"/>
    </source>
</evidence>
<protein>
    <submittedName>
        <fullName evidence="5">OmpA family protein</fullName>
    </submittedName>
</protein>
<keyword evidence="6" id="KW-1185">Reference proteome</keyword>
<dbReference type="InterPro" id="IPR006665">
    <property type="entry name" value="OmpA-like"/>
</dbReference>
<evidence type="ECO:0000259" key="4">
    <source>
        <dbReference type="PROSITE" id="PS51123"/>
    </source>
</evidence>
<dbReference type="GO" id="GO:0016020">
    <property type="term" value="C:membrane"/>
    <property type="evidence" value="ECO:0007669"/>
    <property type="project" value="UniProtKB-UniRule"/>
</dbReference>
<dbReference type="PANTHER" id="PTHR30329">
    <property type="entry name" value="STATOR ELEMENT OF FLAGELLAR MOTOR COMPLEX"/>
    <property type="match status" value="1"/>
</dbReference>
<dbReference type="EMBL" id="JAANAS010000039">
    <property type="protein sequence ID" value="NGZ89659.1"/>
    <property type="molecule type" value="Genomic_DNA"/>
</dbReference>